<evidence type="ECO:0000256" key="9">
    <source>
        <dbReference type="ARBA" id="ARBA00023136"/>
    </source>
</evidence>
<keyword evidence="2" id="KW-0813">Transport</keyword>
<evidence type="ECO:0000256" key="7">
    <source>
        <dbReference type="ARBA" id="ARBA00023065"/>
    </source>
</evidence>
<dbReference type="PRINTS" id="PR01112">
    <property type="entry name" value="CLCHANNEL1"/>
</dbReference>
<name>A0AAW0HHB6_MYOGA</name>
<sequence length="1060" mass="117306">MGYQYMPFEHCTSYGLPSENGGLQHRPRKDVGPRHNAHPTQIYGHHKEKYSHKEEDRGMPKKMGSSSTVNNLDEDHYSKCQDCVHRLGRVLRRKLGEDWIFLVLLGLLMALVSWCMDYVSAKSLQAYKWTYAQMQPSLPLQYLAWVTFPLILILFSALFCQLISPQAVGSGIPEMKTILRGVVLKEYLTLKAFVAKVVALTAGLGSGIPVGKEGPFVHIASICAAVLSKFMSMFSGVYECPAHPDPCPSMVTSARPYRHERPCLGSLISWCQPVQWAWDAALRPLLEASFTSSLPGLPEPDLEGWQPYYYTDILTVGCAVGVGCCFGTPLGGKHSSLKFGELRAYPFPIFSVSHWPTFLVWERGVLFSIEVTSTYFAVRNYWRGFFAATFSAFVFRVLAVWNKDAVTITALFRTNFRMDFPFDLKELPAFAVIGICCGFLGAVFVYLHRQVMLGVRKNKALSQFLAKHRLLYPGIVTFVIASLTFPPGMGQFMAGELMPREAISTLFDNNTWVKHIGDPQSLGQSAVWIHPQVNVVIIILLFFVMKFWMSIVATTMPIPCGGFMPVFVLGAAFGRLVGEIMAMLFPEGILFDDFLYKILPGGYAVIGAAALTGAVSHTVSTAVICFELTGQIAHILPMMVAVILANMVAQSLQPSLYDSIIQVKKLPYLPDLGWNQLSKFTIFVEDIMVRDVKFVSASCTYGDLRNLLQTTTVKTLPLVDSKESMILLGSVERSELQSLLQRHLCAERRLRAAQDMARKLSELPYDGKARLAGEWHPGGRPESFAFVDEDEDEDISRKSELPPSSPPPPPLFPTAPSYPEEPNGPLPNHKQPPEAPEPAGQRSSVFRRLLHCLLGRAHSTKKKIAQIEAWEREQLSQPVCFDCCCIDQSPFQLGGQKWAHADLRFPHQTHTLFSLLGLHLAYVTSMGKLRGVLALEELQKAIEGHTKSGVQLRPPLASFRNTTSTRKSPGVPPPPAEGWGLPEGGDASPGAEAVVPTVPETPVPPPSPEVPHCMAPARVEGELEELEMVGSPGPEEDLADILHGPSLRSTDEEDEDELIL</sequence>
<comment type="caution">
    <text evidence="19">The sequence shown here is derived from an EMBL/GenBank/DDBJ whole genome shotgun (WGS) entry which is preliminary data.</text>
</comment>
<evidence type="ECO:0000256" key="17">
    <source>
        <dbReference type="SAM" id="MobiDB-lite"/>
    </source>
</evidence>
<reference evidence="19 20" key="1">
    <citation type="journal article" date="2023" name="bioRxiv">
        <title>Conserved and derived expression patterns and positive selection on dental genes reveal complex evolutionary context of ever-growing rodent molars.</title>
        <authorList>
            <person name="Calamari Z.T."/>
            <person name="Song A."/>
            <person name="Cohen E."/>
            <person name="Akter M."/>
            <person name="Roy R.D."/>
            <person name="Hallikas O."/>
            <person name="Christensen M.M."/>
            <person name="Li P."/>
            <person name="Marangoni P."/>
            <person name="Jernvall J."/>
            <person name="Klein O.D."/>
        </authorList>
    </citation>
    <scope>NUCLEOTIDE SEQUENCE [LARGE SCALE GENOMIC DNA]</scope>
    <source>
        <strain evidence="19">V071</strain>
    </source>
</reference>
<keyword evidence="5" id="KW-0851">Voltage-gated channel</keyword>
<feature type="region of interest" description="Disordered" evidence="17">
    <location>
        <begin position="1028"/>
        <end position="1060"/>
    </location>
</feature>
<dbReference type="CDD" id="cd03683">
    <property type="entry name" value="ClC_1_like"/>
    <property type="match status" value="1"/>
</dbReference>
<dbReference type="Gene3D" id="3.10.580.10">
    <property type="entry name" value="CBS-domain"/>
    <property type="match status" value="2"/>
</dbReference>
<dbReference type="InterPro" id="IPR046342">
    <property type="entry name" value="CBS_dom_sf"/>
</dbReference>
<gene>
    <name evidence="19" type="ORF">U0070_014537</name>
</gene>
<feature type="compositionally biased region" description="Pro residues" evidence="17">
    <location>
        <begin position="803"/>
        <end position="813"/>
    </location>
</feature>
<dbReference type="FunFam" id="3.10.580.10:FF:000030">
    <property type="entry name" value="Chloride channel protein"/>
    <property type="match status" value="1"/>
</dbReference>
<comment type="catalytic activity">
    <reaction evidence="14">
        <text>chloride(in) = chloride(out)</text>
        <dbReference type="Rhea" id="RHEA:29823"/>
        <dbReference type="ChEBI" id="CHEBI:17996"/>
    </reaction>
</comment>
<dbReference type="AlphaFoldDB" id="A0AAW0HHB6"/>
<dbReference type="GO" id="GO:0034707">
    <property type="term" value="C:chloride channel complex"/>
    <property type="evidence" value="ECO:0007669"/>
    <property type="project" value="UniProtKB-KW"/>
</dbReference>
<evidence type="ECO:0000256" key="8">
    <source>
        <dbReference type="ARBA" id="ARBA00023122"/>
    </source>
</evidence>
<dbReference type="SUPFAM" id="SSF81340">
    <property type="entry name" value="Clc chloride channel"/>
    <property type="match status" value="2"/>
</dbReference>
<feature type="region of interest" description="Disordered" evidence="17">
    <location>
        <begin position="952"/>
        <end position="1013"/>
    </location>
</feature>
<dbReference type="Pfam" id="PF00654">
    <property type="entry name" value="Voltage_CLC"/>
    <property type="match status" value="2"/>
</dbReference>
<evidence type="ECO:0008006" key="21">
    <source>
        <dbReference type="Google" id="ProtNLM"/>
    </source>
</evidence>
<keyword evidence="7" id="KW-0406">Ion transport</keyword>
<comment type="catalytic activity">
    <reaction evidence="16">
        <text>bromide(in) = bromide(out)</text>
        <dbReference type="Rhea" id="RHEA:75383"/>
        <dbReference type="ChEBI" id="CHEBI:15858"/>
    </reaction>
</comment>
<keyword evidence="20" id="KW-1185">Reference proteome</keyword>
<evidence type="ECO:0000256" key="16">
    <source>
        <dbReference type="ARBA" id="ARBA00035085"/>
    </source>
</evidence>
<evidence type="ECO:0000256" key="18">
    <source>
        <dbReference type="SAM" id="Phobius"/>
    </source>
</evidence>
<evidence type="ECO:0000256" key="3">
    <source>
        <dbReference type="ARBA" id="ARBA00022692"/>
    </source>
</evidence>
<feature type="transmembrane region" description="Helical" evidence="18">
    <location>
        <begin position="427"/>
        <end position="449"/>
    </location>
</feature>
<proteinExistence type="predicted"/>
<dbReference type="InterPro" id="IPR002243">
    <property type="entry name" value="Cl_channel-1"/>
</dbReference>
<dbReference type="InterPro" id="IPR050970">
    <property type="entry name" value="Cl_channel_volt-gated"/>
</dbReference>
<comment type="subcellular location">
    <subcellularLocation>
        <location evidence="1">Membrane</location>
        <topology evidence="1">Multi-pass membrane protein</topology>
    </subcellularLocation>
</comment>
<keyword evidence="3 18" id="KW-0812">Transmembrane</keyword>
<organism evidence="19 20">
    <name type="scientific">Myodes glareolus</name>
    <name type="common">Bank vole</name>
    <name type="synonym">Clethrionomys glareolus</name>
    <dbReference type="NCBI Taxonomy" id="447135"/>
    <lineage>
        <taxon>Eukaryota</taxon>
        <taxon>Metazoa</taxon>
        <taxon>Chordata</taxon>
        <taxon>Craniata</taxon>
        <taxon>Vertebrata</taxon>
        <taxon>Euteleostomi</taxon>
        <taxon>Mammalia</taxon>
        <taxon>Eutheria</taxon>
        <taxon>Euarchontoglires</taxon>
        <taxon>Glires</taxon>
        <taxon>Rodentia</taxon>
        <taxon>Myomorpha</taxon>
        <taxon>Muroidea</taxon>
        <taxon>Cricetidae</taxon>
        <taxon>Arvicolinae</taxon>
        <taxon>Myodes</taxon>
    </lineage>
</organism>
<feature type="region of interest" description="Disordered" evidence="17">
    <location>
        <begin position="789"/>
        <end position="841"/>
    </location>
</feature>
<feature type="transmembrane region" description="Helical" evidence="18">
    <location>
        <begin position="381"/>
        <end position="401"/>
    </location>
</feature>
<feature type="compositionally biased region" description="Pro residues" evidence="17">
    <location>
        <begin position="999"/>
        <end position="1009"/>
    </location>
</feature>
<keyword evidence="9 18" id="KW-0472">Membrane</keyword>
<evidence type="ECO:0000256" key="12">
    <source>
        <dbReference type="ARBA" id="ARBA00023303"/>
    </source>
</evidence>
<feature type="transmembrane region" description="Helical" evidence="18">
    <location>
        <begin position="140"/>
        <end position="160"/>
    </location>
</feature>
<dbReference type="Gene3D" id="1.10.3080.10">
    <property type="entry name" value="Clc chloride channel"/>
    <property type="match status" value="1"/>
</dbReference>
<comment type="catalytic activity">
    <reaction evidence="15">
        <text>nitrate(in) = nitrate(out)</text>
        <dbReference type="Rhea" id="RHEA:34923"/>
        <dbReference type="ChEBI" id="CHEBI:17632"/>
    </reaction>
</comment>
<keyword evidence="8" id="KW-0129">CBS domain</keyword>
<evidence type="ECO:0000256" key="14">
    <source>
        <dbReference type="ARBA" id="ARBA00024167"/>
    </source>
</evidence>
<evidence type="ECO:0000256" key="2">
    <source>
        <dbReference type="ARBA" id="ARBA00022448"/>
    </source>
</evidence>
<dbReference type="PRINTS" id="PR00762">
    <property type="entry name" value="CLCHANNEL"/>
</dbReference>
<dbReference type="EMBL" id="JBBHLL010000491">
    <property type="protein sequence ID" value="KAK7801746.1"/>
    <property type="molecule type" value="Genomic_DNA"/>
</dbReference>
<protein>
    <recommendedName>
        <fullName evidence="21">Chloride channel protein</fullName>
    </recommendedName>
</protein>
<dbReference type="PANTHER" id="PTHR45720">
    <property type="entry name" value="CHLORIDE CHANNEL PROTEIN 2"/>
    <property type="match status" value="1"/>
</dbReference>
<dbReference type="GO" id="GO:0005247">
    <property type="term" value="F:voltage-gated chloride channel activity"/>
    <property type="evidence" value="ECO:0007669"/>
    <property type="project" value="InterPro"/>
</dbReference>
<feature type="transmembrane region" description="Helical" evidence="18">
    <location>
        <begin position="605"/>
        <end position="626"/>
    </location>
</feature>
<evidence type="ECO:0000256" key="13">
    <source>
        <dbReference type="ARBA" id="ARBA00024145"/>
    </source>
</evidence>
<dbReference type="SUPFAM" id="SSF54631">
    <property type="entry name" value="CBS-domain pair"/>
    <property type="match status" value="1"/>
</dbReference>
<keyword evidence="12" id="KW-0407">Ion channel</keyword>
<dbReference type="InterPro" id="IPR001807">
    <property type="entry name" value="ClC"/>
</dbReference>
<evidence type="ECO:0000313" key="19">
    <source>
        <dbReference type="EMBL" id="KAK7801746.1"/>
    </source>
</evidence>
<keyword evidence="4" id="KW-0677">Repeat</keyword>
<feature type="transmembrane region" description="Helical" evidence="18">
    <location>
        <begin position="470"/>
        <end position="489"/>
    </location>
</feature>
<evidence type="ECO:0000313" key="20">
    <source>
        <dbReference type="Proteomes" id="UP001488838"/>
    </source>
</evidence>
<keyword evidence="6 18" id="KW-1133">Transmembrane helix</keyword>
<feature type="transmembrane region" description="Helical" evidence="18">
    <location>
        <begin position="99"/>
        <end position="120"/>
    </location>
</feature>
<feature type="region of interest" description="Disordered" evidence="17">
    <location>
        <begin position="17"/>
        <end position="67"/>
    </location>
</feature>
<comment type="catalytic activity">
    <reaction evidence="13">
        <text>iodide(out) = iodide(in)</text>
        <dbReference type="Rhea" id="RHEA:66324"/>
        <dbReference type="ChEBI" id="CHEBI:16382"/>
    </reaction>
</comment>
<evidence type="ECO:0000256" key="10">
    <source>
        <dbReference type="ARBA" id="ARBA00023173"/>
    </source>
</evidence>
<evidence type="ECO:0000256" key="5">
    <source>
        <dbReference type="ARBA" id="ARBA00022882"/>
    </source>
</evidence>
<evidence type="ECO:0000256" key="1">
    <source>
        <dbReference type="ARBA" id="ARBA00004141"/>
    </source>
</evidence>
<dbReference type="Proteomes" id="UP001488838">
    <property type="component" value="Unassembled WGS sequence"/>
</dbReference>
<dbReference type="FunFam" id="1.10.3080.10:FF:000033">
    <property type="entry name" value="Chloride channel, voltage-sensitive 1"/>
    <property type="match status" value="1"/>
</dbReference>
<evidence type="ECO:0000256" key="4">
    <source>
        <dbReference type="ARBA" id="ARBA00022737"/>
    </source>
</evidence>
<accession>A0AAW0HHB6</accession>
<evidence type="ECO:0000256" key="11">
    <source>
        <dbReference type="ARBA" id="ARBA00023214"/>
    </source>
</evidence>
<keyword evidence="11" id="KW-0868">Chloride</keyword>
<dbReference type="GO" id="GO:0005886">
    <property type="term" value="C:plasma membrane"/>
    <property type="evidence" value="ECO:0007669"/>
    <property type="project" value="TreeGrafter"/>
</dbReference>
<feature type="compositionally biased region" description="Acidic residues" evidence="17">
    <location>
        <begin position="1051"/>
        <end position="1060"/>
    </location>
</feature>
<evidence type="ECO:0000256" key="15">
    <source>
        <dbReference type="ARBA" id="ARBA00035073"/>
    </source>
</evidence>
<feature type="transmembrane region" description="Helical" evidence="18">
    <location>
        <begin position="633"/>
        <end position="652"/>
    </location>
</feature>
<dbReference type="PANTHER" id="PTHR45720:SF4">
    <property type="entry name" value="CHLORIDE CHANNEL PROTEIN 1"/>
    <property type="match status" value="1"/>
</dbReference>
<keyword evidence="10" id="KW-0869">Chloride channel</keyword>
<evidence type="ECO:0000256" key="6">
    <source>
        <dbReference type="ARBA" id="ARBA00022989"/>
    </source>
</evidence>
<dbReference type="InterPro" id="IPR014743">
    <property type="entry name" value="Cl-channel_core"/>
</dbReference>